<evidence type="ECO:0000256" key="2">
    <source>
        <dbReference type="SAM" id="Phobius"/>
    </source>
</evidence>
<dbReference type="eggNOG" id="ENOG50310TU">
    <property type="taxonomic scope" value="Bacteria"/>
</dbReference>
<reference evidence="3 4" key="1">
    <citation type="journal article" date="2013" name="Genome Announc.">
        <title>Genome Sequence of Streptomyces violaceusniger Strain SPC6, a Halotolerant Streptomycete That Exhibits Rapid Growth and Development.</title>
        <authorList>
            <person name="Chen X."/>
            <person name="Zhang B."/>
            <person name="Zhang W."/>
            <person name="Wu X."/>
            <person name="Zhang M."/>
            <person name="Chen T."/>
            <person name="Liu G."/>
            <person name="Dyson P."/>
        </authorList>
    </citation>
    <scope>NUCLEOTIDE SEQUENCE [LARGE SCALE GENOMIC DNA]</scope>
    <source>
        <strain evidence="3 4">SPC6</strain>
    </source>
</reference>
<protein>
    <submittedName>
        <fullName evidence="3">Uncharacterized protein</fullName>
    </submittedName>
</protein>
<proteinExistence type="predicted"/>
<dbReference type="STRING" id="1306406.J116_015560"/>
<organism evidence="3 4">
    <name type="scientific">Streptomyces thermolilacinus SPC6</name>
    <dbReference type="NCBI Taxonomy" id="1306406"/>
    <lineage>
        <taxon>Bacteria</taxon>
        <taxon>Bacillati</taxon>
        <taxon>Actinomycetota</taxon>
        <taxon>Actinomycetes</taxon>
        <taxon>Kitasatosporales</taxon>
        <taxon>Streptomycetaceae</taxon>
        <taxon>Streptomyces</taxon>
    </lineage>
</organism>
<feature type="region of interest" description="Disordered" evidence="1">
    <location>
        <begin position="88"/>
        <end position="142"/>
    </location>
</feature>
<gene>
    <name evidence="3" type="ORF">J116_015560</name>
</gene>
<feature type="transmembrane region" description="Helical" evidence="2">
    <location>
        <begin position="7"/>
        <end position="29"/>
    </location>
</feature>
<dbReference type="AlphaFoldDB" id="A0A1D3DTN8"/>
<keyword evidence="2" id="KW-0472">Membrane</keyword>
<evidence type="ECO:0000256" key="1">
    <source>
        <dbReference type="SAM" id="MobiDB-lite"/>
    </source>
</evidence>
<keyword evidence="4" id="KW-1185">Reference proteome</keyword>
<keyword evidence="2" id="KW-0812">Transmembrane</keyword>
<accession>A0A1D3DTN8</accession>
<feature type="transmembrane region" description="Helical" evidence="2">
    <location>
        <begin position="41"/>
        <end position="59"/>
    </location>
</feature>
<evidence type="ECO:0000313" key="3">
    <source>
        <dbReference type="EMBL" id="OEJ95692.1"/>
    </source>
</evidence>
<name>A0A1D3DTN8_9ACTN</name>
<dbReference type="EMBL" id="ASHX02000001">
    <property type="protein sequence ID" value="OEJ95692.1"/>
    <property type="molecule type" value="Genomic_DNA"/>
</dbReference>
<dbReference type="Proteomes" id="UP000095329">
    <property type="component" value="Unassembled WGS sequence"/>
</dbReference>
<evidence type="ECO:0000313" key="4">
    <source>
        <dbReference type="Proteomes" id="UP000095329"/>
    </source>
</evidence>
<comment type="caution">
    <text evidence="3">The sequence shown here is derived from an EMBL/GenBank/DDBJ whole genome shotgun (WGS) entry which is preliminary data.</text>
</comment>
<dbReference type="RefSeq" id="WP_023587995.1">
    <property type="nucleotide sequence ID" value="NZ_ASHX02000001.1"/>
</dbReference>
<sequence>MTHWVRPALWALAVVAGAGVAVLAGVAVWGDLDTADRVASVAGASAALLGLVVSVVALARTGQGDGGRRLHAGPRAVVIDGDANRSAIGEGSQVVAPPAPAPPPGGRRTTRPSDVSAARDSTVVLGNATDSALGRNSERRTP</sequence>
<keyword evidence="2" id="KW-1133">Transmembrane helix</keyword>